<dbReference type="PROSITE" id="PS50995">
    <property type="entry name" value="HTH_MARR_2"/>
    <property type="match status" value="1"/>
</dbReference>
<dbReference type="PANTHER" id="PTHR42756">
    <property type="entry name" value="TRANSCRIPTIONAL REGULATOR, MARR"/>
    <property type="match status" value="1"/>
</dbReference>
<evidence type="ECO:0000313" key="5">
    <source>
        <dbReference type="EMBL" id="TRY15081.1"/>
    </source>
</evidence>
<gene>
    <name evidence="5" type="ORF">FN961_07175</name>
</gene>
<dbReference type="PRINTS" id="PR00598">
    <property type="entry name" value="HTHMARR"/>
</dbReference>
<dbReference type="AlphaFoldDB" id="A0A553JRT6"/>
<dbReference type="Gene3D" id="1.10.10.10">
    <property type="entry name" value="Winged helix-like DNA-binding domain superfamily/Winged helix DNA-binding domain"/>
    <property type="match status" value="1"/>
</dbReference>
<dbReference type="InterPro" id="IPR000835">
    <property type="entry name" value="HTH_MarR-typ"/>
</dbReference>
<dbReference type="InterPro" id="IPR036388">
    <property type="entry name" value="WH-like_DNA-bd_sf"/>
</dbReference>
<dbReference type="Pfam" id="PF12802">
    <property type="entry name" value="MarR_2"/>
    <property type="match status" value="1"/>
</dbReference>
<keyword evidence="2" id="KW-0238">DNA-binding</keyword>
<keyword evidence="6" id="KW-1185">Reference proteome</keyword>
<proteinExistence type="predicted"/>
<dbReference type="Proteomes" id="UP000318126">
    <property type="component" value="Unassembled WGS sequence"/>
</dbReference>
<keyword evidence="1" id="KW-0805">Transcription regulation</keyword>
<dbReference type="OrthoDB" id="8906692at2"/>
<protein>
    <submittedName>
        <fullName evidence="5">Winged helix-turn-helix transcriptional regulator</fullName>
    </submittedName>
</protein>
<dbReference type="InterPro" id="IPR023187">
    <property type="entry name" value="Tscrpt_reg_MarR-type_CS"/>
</dbReference>
<dbReference type="PROSITE" id="PS01117">
    <property type="entry name" value="HTH_MARR_1"/>
    <property type="match status" value="1"/>
</dbReference>
<sequence>MADIYQTSNNTQSRLSLQQFLPYRLVNLAQSVSINFAEVYQTEFELTIPEWRILVNLAEHVVPEESATSVMGISAKELTVLASMDKSTVSRAVKLMLDKGYLAKHLDELDKRASLLTLTETGKQLYHTIAPKALEWEAKLLEVLSEEEYQMLMQILDKLDSKLA</sequence>
<reference evidence="6" key="1">
    <citation type="submission" date="2019-07" db="EMBL/GenBank/DDBJ databases">
        <title>Shewanella sp. YLB-08 draft genomic sequence.</title>
        <authorList>
            <person name="Yu L."/>
        </authorList>
    </citation>
    <scope>NUCLEOTIDE SEQUENCE [LARGE SCALE GENOMIC DNA]</scope>
    <source>
        <strain evidence="6">JCM 20706</strain>
    </source>
</reference>
<dbReference type="GO" id="GO:0003677">
    <property type="term" value="F:DNA binding"/>
    <property type="evidence" value="ECO:0007669"/>
    <property type="project" value="UniProtKB-KW"/>
</dbReference>
<organism evidence="5 6">
    <name type="scientific">Shewanella hanedai</name>
    <name type="common">Alteromonas hanedai</name>
    <dbReference type="NCBI Taxonomy" id="25"/>
    <lineage>
        <taxon>Bacteria</taxon>
        <taxon>Pseudomonadati</taxon>
        <taxon>Pseudomonadota</taxon>
        <taxon>Gammaproteobacteria</taxon>
        <taxon>Alteromonadales</taxon>
        <taxon>Shewanellaceae</taxon>
        <taxon>Shewanella</taxon>
    </lineage>
</organism>
<evidence type="ECO:0000256" key="2">
    <source>
        <dbReference type="ARBA" id="ARBA00023125"/>
    </source>
</evidence>
<feature type="domain" description="HTH marR-type" evidence="4">
    <location>
        <begin position="18"/>
        <end position="161"/>
    </location>
</feature>
<evidence type="ECO:0000256" key="3">
    <source>
        <dbReference type="ARBA" id="ARBA00023163"/>
    </source>
</evidence>
<evidence type="ECO:0000259" key="4">
    <source>
        <dbReference type="PROSITE" id="PS50995"/>
    </source>
</evidence>
<accession>A0A553JRT6</accession>
<dbReference type="GO" id="GO:0003700">
    <property type="term" value="F:DNA-binding transcription factor activity"/>
    <property type="evidence" value="ECO:0007669"/>
    <property type="project" value="InterPro"/>
</dbReference>
<evidence type="ECO:0000313" key="6">
    <source>
        <dbReference type="Proteomes" id="UP000318126"/>
    </source>
</evidence>
<dbReference type="SMART" id="SM00347">
    <property type="entry name" value="HTH_MARR"/>
    <property type="match status" value="1"/>
</dbReference>
<dbReference type="EMBL" id="VKGK01000006">
    <property type="protein sequence ID" value="TRY15081.1"/>
    <property type="molecule type" value="Genomic_DNA"/>
</dbReference>
<dbReference type="InterPro" id="IPR036390">
    <property type="entry name" value="WH_DNA-bd_sf"/>
</dbReference>
<evidence type="ECO:0000256" key="1">
    <source>
        <dbReference type="ARBA" id="ARBA00023015"/>
    </source>
</evidence>
<dbReference type="SUPFAM" id="SSF46785">
    <property type="entry name" value="Winged helix' DNA-binding domain"/>
    <property type="match status" value="1"/>
</dbReference>
<keyword evidence="3" id="KW-0804">Transcription</keyword>
<dbReference type="PANTHER" id="PTHR42756:SF1">
    <property type="entry name" value="TRANSCRIPTIONAL REPRESSOR OF EMRAB OPERON"/>
    <property type="match status" value="1"/>
</dbReference>
<name>A0A553JRT6_SHEHA</name>
<comment type="caution">
    <text evidence="5">The sequence shown here is derived from an EMBL/GenBank/DDBJ whole genome shotgun (WGS) entry which is preliminary data.</text>
</comment>
<dbReference type="RefSeq" id="WP_143563868.1">
    <property type="nucleotide sequence ID" value="NZ_BMPL01000005.1"/>
</dbReference>